<dbReference type="SUPFAM" id="SSF81296">
    <property type="entry name" value="E set domains"/>
    <property type="match status" value="1"/>
</dbReference>
<keyword evidence="6" id="KW-0472">Membrane</keyword>
<name>A0A4R1HZM3_PSEEN</name>
<dbReference type="GO" id="GO:0042597">
    <property type="term" value="C:periplasmic space"/>
    <property type="evidence" value="ECO:0007669"/>
    <property type="project" value="InterPro"/>
</dbReference>
<dbReference type="PANTHER" id="PTHR34820:SF4">
    <property type="entry name" value="INNER MEMBRANE PROTEIN YEBZ"/>
    <property type="match status" value="1"/>
</dbReference>
<evidence type="ECO:0000256" key="4">
    <source>
        <dbReference type="ARBA" id="ARBA00023008"/>
    </source>
</evidence>
<dbReference type="InterPro" id="IPR007348">
    <property type="entry name" value="CopC_dom"/>
</dbReference>
<reference evidence="8 9" key="1">
    <citation type="submission" date="2019-03" db="EMBL/GenBank/DDBJ databases">
        <title>Sequencing the genomes of 1000 actinobacteria strains.</title>
        <authorList>
            <person name="Klenk H.-P."/>
        </authorList>
    </citation>
    <scope>NUCLEOTIDE SEQUENCE [LARGE SCALE GENOMIC DNA]</scope>
    <source>
        <strain evidence="8 9">DSM 44969</strain>
    </source>
</reference>
<dbReference type="Proteomes" id="UP000295560">
    <property type="component" value="Unassembled WGS sequence"/>
</dbReference>
<keyword evidence="6" id="KW-1133">Transmembrane helix</keyword>
<evidence type="ECO:0000256" key="5">
    <source>
        <dbReference type="SAM" id="MobiDB-lite"/>
    </source>
</evidence>
<dbReference type="EMBL" id="SMFZ01000001">
    <property type="protein sequence ID" value="TCK26675.1"/>
    <property type="molecule type" value="Genomic_DNA"/>
</dbReference>
<dbReference type="GO" id="GO:0006825">
    <property type="term" value="P:copper ion transport"/>
    <property type="evidence" value="ECO:0007669"/>
    <property type="project" value="InterPro"/>
</dbReference>
<keyword evidence="2" id="KW-0479">Metal-binding</keyword>
<feature type="region of interest" description="Disordered" evidence="5">
    <location>
        <begin position="147"/>
        <end position="172"/>
    </location>
</feature>
<accession>A0A4R1HZM3</accession>
<dbReference type="InterPro" id="IPR032694">
    <property type="entry name" value="CopC/D"/>
</dbReference>
<feature type="transmembrane region" description="Helical" evidence="6">
    <location>
        <begin position="178"/>
        <end position="197"/>
    </location>
</feature>
<dbReference type="PANTHER" id="PTHR34820">
    <property type="entry name" value="INNER MEMBRANE PROTEIN YEBZ"/>
    <property type="match status" value="1"/>
</dbReference>
<dbReference type="Gene3D" id="2.60.40.1220">
    <property type="match status" value="1"/>
</dbReference>
<evidence type="ECO:0000256" key="6">
    <source>
        <dbReference type="SAM" id="Phobius"/>
    </source>
</evidence>
<evidence type="ECO:0000256" key="2">
    <source>
        <dbReference type="ARBA" id="ARBA00022723"/>
    </source>
</evidence>
<protein>
    <recommendedName>
        <fullName evidence="7">CopC domain-containing protein</fullName>
    </recommendedName>
</protein>
<dbReference type="GO" id="GO:0005507">
    <property type="term" value="F:copper ion binding"/>
    <property type="evidence" value="ECO:0007669"/>
    <property type="project" value="InterPro"/>
</dbReference>
<gene>
    <name evidence="8" type="ORF">EV378_2516</name>
</gene>
<dbReference type="InterPro" id="IPR014756">
    <property type="entry name" value="Ig_E-set"/>
</dbReference>
<dbReference type="AlphaFoldDB" id="A0A4R1HZM3"/>
<dbReference type="GO" id="GO:0005886">
    <property type="term" value="C:plasma membrane"/>
    <property type="evidence" value="ECO:0007669"/>
    <property type="project" value="TreeGrafter"/>
</dbReference>
<evidence type="ECO:0000313" key="8">
    <source>
        <dbReference type="EMBL" id="TCK26675.1"/>
    </source>
</evidence>
<organism evidence="8 9">
    <name type="scientific">Pseudonocardia endophytica</name>
    <dbReference type="NCBI Taxonomy" id="401976"/>
    <lineage>
        <taxon>Bacteria</taxon>
        <taxon>Bacillati</taxon>
        <taxon>Actinomycetota</taxon>
        <taxon>Actinomycetes</taxon>
        <taxon>Pseudonocardiales</taxon>
        <taxon>Pseudonocardiaceae</taxon>
        <taxon>Pseudonocardia</taxon>
    </lineage>
</organism>
<proteinExistence type="predicted"/>
<comment type="subcellular location">
    <subcellularLocation>
        <location evidence="1">Cell envelope</location>
    </subcellularLocation>
</comment>
<feature type="transmembrane region" description="Helical" evidence="6">
    <location>
        <begin position="24"/>
        <end position="47"/>
    </location>
</feature>
<dbReference type="Pfam" id="PF04234">
    <property type="entry name" value="CopC"/>
    <property type="match status" value="1"/>
</dbReference>
<feature type="domain" description="CopC" evidence="7">
    <location>
        <begin position="48"/>
        <end position="141"/>
    </location>
</feature>
<dbReference type="InterPro" id="IPR014755">
    <property type="entry name" value="Cu-Rt/internalin_Ig-like"/>
</dbReference>
<keyword evidence="3" id="KW-0732">Signal</keyword>
<evidence type="ECO:0000313" key="9">
    <source>
        <dbReference type="Proteomes" id="UP000295560"/>
    </source>
</evidence>
<keyword evidence="6" id="KW-0812">Transmembrane</keyword>
<keyword evidence="4" id="KW-0186">Copper</keyword>
<dbReference type="GO" id="GO:0030313">
    <property type="term" value="C:cell envelope"/>
    <property type="evidence" value="ECO:0007669"/>
    <property type="project" value="UniProtKB-SubCell"/>
</dbReference>
<evidence type="ECO:0000256" key="3">
    <source>
        <dbReference type="ARBA" id="ARBA00022729"/>
    </source>
</evidence>
<keyword evidence="9" id="KW-1185">Reference proteome</keyword>
<sequence>MVRAGNPTVRADDHCRVTALLPRVLRAATLCVVTAVALVLGSAPAWAHAELESSDPAEGASVAKAPGAVTLTFSEAVAPNLATISVSGPGGTRYEAGPATGSGPTLRVPLKPLGAAGGYTITYRVTSDDGHPISGIVPFTLTTPGPAAAAASPAASAPSAQPAPAPTAAASDDGGAPVWPWIVGAVVVVLGGAALALRRNRT</sequence>
<evidence type="ECO:0000259" key="7">
    <source>
        <dbReference type="Pfam" id="PF04234"/>
    </source>
</evidence>
<dbReference type="GO" id="GO:0046688">
    <property type="term" value="P:response to copper ion"/>
    <property type="evidence" value="ECO:0007669"/>
    <property type="project" value="InterPro"/>
</dbReference>
<comment type="caution">
    <text evidence="8">The sequence shown here is derived from an EMBL/GenBank/DDBJ whole genome shotgun (WGS) entry which is preliminary data.</text>
</comment>
<evidence type="ECO:0000256" key="1">
    <source>
        <dbReference type="ARBA" id="ARBA00004196"/>
    </source>
</evidence>